<evidence type="ECO:0000256" key="4">
    <source>
        <dbReference type="ARBA" id="ARBA00022989"/>
    </source>
</evidence>
<dbReference type="Proteomes" id="UP000236726">
    <property type="component" value="Unassembled WGS sequence"/>
</dbReference>
<feature type="domain" description="ABC3 transporter permease C-terminal" evidence="8">
    <location>
        <begin position="269"/>
        <end position="389"/>
    </location>
</feature>
<evidence type="ECO:0000256" key="2">
    <source>
        <dbReference type="ARBA" id="ARBA00022475"/>
    </source>
</evidence>
<evidence type="ECO:0000313" key="10">
    <source>
        <dbReference type="Proteomes" id="UP000236726"/>
    </source>
</evidence>
<feature type="transmembrane region" description="Helical" evidence="7">
    <location>
        <begin position="359"/>
        <end position="385"/>
    </location>
</feature>
<dbReference type="GO" id="GO:0022857">
    <property type="term" value="F:transmembrane transporter activity"/>
    <property type="evidence" value="ECO:0007669"/>
    <property type="project" value="TreeGrafter"/>
</dbReference>
<evidence type="ECO:0000259" key="8">
    <source>
        <dbReference type="Pfam" id="PF02687"/>
    </source>
</evidence>
<dbReference type="EMBL" id="FNUL01000005">
    <property type="protein sequence ID" value="SEF65741.1"/>
    <property type="molecule type" value="Genomic_DNA"/>
</dbReference>
<keyword evidence="10" id="KW-1185">Reference proteome</keyword>
<evidence type="ECO:0000256" key="3">
    <source>
        <dbReference type="ARBA" id="ARBA00022692"/>
    </source>
</evidence>
<proteinExistence type="inferred from homology"/>
<feature type="transmembrane region" description="Helical" evidence="7">
    <location>
        <begin position="16"/>
        <end position="38"/>
    </location>
</feature>
<dbReference type="GO" id="GO:0005886">
    <property type="term" value="C:plasma membrane"/>
    <property type="evidence" value="ECO:0007669"/>
    <property type="project" value="UniProtKB-SubCell"/>
</dbReference>
<dbReference type="InterPro" id="IPR003838">
    <property type="entry name" value="ABC3_permease_C"/>
</dbReference>
<dbReference type="InterPro" id="IPR050250">
    <property type="entry name" value="Macrolide_Exporter_MacB"/>
</dbReference>
<comment type="similarity">
    <text evidence="6">Belongs to the ABC-4 integral membrane protein family.</text>
</comment>
<dbReference type="PANTHER" id="PTHR30572:SF4">
    <property type="entry name" value="ABC TRANSPORTER PERMEASE YTRF"/>
    <property type="match status" value="1"/>
</dbReference>
<evidence type="ECO:0000256" key="6">
    <source>
        <dbReference type="ARBA" id="ARBA00038076"/>
    </source>
</evidence>
<protein>
    <submittedName>
        <fullName evidence="9">Putative ABC transport system permease protein</fullName>
    </submittedName>
</protein>
<feature type="transmembrane region" description="Helical" evidence="7">
    <location>
        <begin position="309"/>
        <end position="339"/>
    </location>
</feature>
<evidence type="ECO:0000256" key="7">
    <source>
        <dbReference type="SAM" id="Phobius"/>
    </source>
</evidence>
<dbReference type="RefSeq" id="WP_103952547.1">
    <property type="nucleotide sequence ID" value="NZ_FNUL01000005.1"/>
</dbReference>
<dbReference type="PANTHER" id="PTHR30572">
    <property type="entry name" value="MEMBRANE COMPONENT OF TRANSPORTER-RELATED"/>
    <property type="match status" value="1"/>
</dbReference>
<accession>A0A1H5TUL3</accession>
<keyword evidence="3 7" id="KW-0812">Transmembrane</keyword>
<keyword evidence="2" id="KW-1003">Cell membrane</keyword>
<evidence type="ECO:0000313" key="9">
    <source>
        <dbReference type="EMBL" id="SEF65741.1"/>
    </source>
</evidence>
<evidence type="ECO:0000256" key="5">
    <source>
        <dbReference type="ARBA" id="ARBA00023136"/>
    </source>
</evidence>
<keyword evidence="5 7" id="KW-0472">Membrane</keyword>
<keyword evidence="4 7" id="KW-1133">Transmembrane helix</keyword>
<dbReference type="Pfam" id="PF02687">
    <property type="entry name" value="FtsX"/>
    <property type="match status" value="1"/>
</dbReference>
<gene>
    <name evidence="9" type="ORF">SAMN05216537_10598</name>
</gene>
<comment type="subcellular location">
    <subcellularLocation>
        <location evidence="1">Cell membrane</location>
        <topology evidence="1">Multi-pass membrane protein</topology>
    </subcellularLocation>
</comment>
<dbReference type="AlphaFoldDB" id="A0A1H5TUL3"/>
<organism evidence="9 10">
    <name type="scientific">Lachnospira multipara</name>
    <dbReference type="NCBI Taxonomy" id="28051"/>
    <lineage>
        <taxon>Bacteria</taxon>
        <taxon>Bacillati</taxon>
        <taxon>Bacillota</taxon>
        <taxon>Clostridia</taxon>
        <taxon>Lachnospirales</taxon>
        <taxon>Lachnospiraceae</taxon>
        <taxon>Lachnospira</taxon>
    </lineage>
</organism>
<sequence length="399" mass="44113">MQKLRRSIKSVNRNPIYSLFIFIPLVIISFMFFAGTVVDQSLVRGMANMEKRLGSDLMLVPAGSKEEATSTLLEGYRGTFYFSKDVYEQILNIDGIKEVTAQFYLKSLSADCCSSEVEIVFYDPESDFIIGSWINSKVTAKLDANSIIIGSQVNATNGYIKLFGKEYKVAAQMAKTGTSLDSSVYFTFDSLESVLTDAQNGGAFLTDNQKQTDLISSVFINVNDGVDLEKIIENIEDSVDEDIDIVYPKELSSNLRTNLKGIYTSTHLIFIFTGILIFFILVIVNIIIVNERKREIALLRVFGVSRKNVISILNEGAVLIAIVASATGCVLANIIVVMFSNLLARNLDMPYLLPSASRIILLYIVVIAVLALITALSSLVPAIYISSLEVYKALRKEGE</sequence>
<reference evidence="9 10" key="1">
    <citation type="submission" date="2016-10" db="EMBL/GenBank/DDBJ databases">
        <authorList>
            <person name="de Groot N.N."/>
        </authorList>
    </citation>
    <scope>NUCLEOTIDE SEQUENCE [LARGE SCALE GENOMIC DNA]</scope>
    <source>
        <strain evidence="9 10">D15d</strain>
    </source>
</reference>
<evidence type="ECO:0000256" key="1">
    <source>
        <dbReference type="ARBA" id="ARBA00004651"/>
    </source>
</evidence>
<feature type="transmembrane region" description="Helical" evidence="7">
    <location>
        <begin position="268"/>
        <end position="288"/>
    </location>
</feature>
<name>A0A1H5TUL3_9FIRM</name>